<dbReference type="NCBIfam" id="NF045609">
    <property type="entry name" value="EpsI_type_B"/>
    <property type="match status" value="1"/>
</dbReference>
<organism evidence="3 4">
    <name type="scientific">Duganella vulcania</name>
    <dbReference type="NCBI Taxonomy" id="2692166"/>
    <lineage>
        <taxon>Bacteria</taxon>
        <taxon>Pseudomonadati</taxon>
        <taxon>Pseudomonadota</taxon>
        <taxon>Betaproteobacteria</taxon>
        <taxon>Burkholderiales</taxon>
        <taxon>Oxalobacteraceae</taxon>
        <taxon>Telluria group</taxon>
        <taxon>Duganella</taxon>
    </lineage>
</organism>
<dbReference type="NCBIfam" id="TIGR02914">
    <property type="entry name" value="EpsI_fam"/>
    <property type="match status" value="1"/>
</dbReference>
<evidence type="ECO:0000259" key="2">
    <source>
        <dbReference type="Pfam" id="PF11984"/>
    </source>
</evidence>
<keyword evidence="1" id="KW-0732">Signal</keyword>
<protein>
    <submittedName>
        <fullName evidence="3">EpsI family protein</fullName>
    </submittedName>
</protein>
<accession>A0A845HG78</accession>
<evidence type="ECO:0000313" key="4">
    <source>
        <dbReference type="Proteomes" id="UP000484875"/>
    </source>
</evidence>
<comment type="caution">
    <text evidence="3">The sequence shown here is derived from an EMBL/GenBank/DDBJ whole genome shotgun (WGS) entry which is preliminary data.</text>
</comment>
<dbReference type="AlphaFoldDB" id="A0A845HG78"/>
<reference evidence="3 4" key="1">
    <citation type="submission" date="2019-12" db="EMBL/GenBank/DDBJ databases">
        <title>Novel species isolated from a subtropical stream in China.</title>
        <authorList>
            <person name="Lu H."/>
        </authorList>
    </citation>
    <scope>NUCLEOTIDE SEQUENCE [LARGE SCALE GENOMIC DNA]</scope>
    <source>
        <strain evidence="3 4">FT107W</strain>
    </source>
</reference>
<dbReference type="RefSeq" id="WP_161090288.1">
    <property type="nucleotide sequence ID" value="NZ_WWCV01000020.1"/>
</dbReference>
<gene>
    <name evidence="3" type="primary">epsI</name>
    <name evidence="3" type="ORF">GTP81_13020</name>
</gene>
<dbReference type="Proteomes" id="UP000484875">
    <property type="component" value="Unassembled WGS sequence"/>
</dbReference>
<evidence type="ECO:0000256" key="1">
    <source>
        <dbReference type="SAM" id="SignalP"/>
    </source>
</evidence>
<dbReference type="InterPro" id="IPR054653">
    <property type="entry name" value="EpsI_type_B_pred"/>
</dbReference>
<feature type="chain" id="PRO_5032553544" evidence="1">
    <location>
        <begin position="24"/>
        <end position="227"/>
    </location>
</feature>
<sequence length="227" mass="24789">MNKKMLVSGVAGALMLVSAGATRLVTPSTYLSSVRPGLALETTIPHAFGQWREDQERSGAVVNPQTEAALKKIYTQTLSRTYVNRDGERIMLSIAYGGDQRDGMQVHYPEICYPAQGFQLNASTVGELRVGTGTIPVRRLETALYPNRAEPVTYWTMVGDRAVLGGSKKKLAELHYAMAGQIPDGLLFRVSSIDENTARAFKDQEQFINDLLASLSAPARAQLSGLR</sequence>
<evidence type="ECO:0000313" key="3">
    <source>
        <dbReference type="EMBL" id="MYN17678.1"/>
    </source>
</evidence>
<dbReference type="Pfam" id="PF11984">
    <property type="entry name" value="DUF3485"/>
    <property type="match status" value="1"/>
</dbReference>
<feature type="signal peptide" evidence="1">
    <location>
        <begin position="1"/>
        <end position="23"/>
    </location>
</feature>
<dbReference type="EMBL" id="WWCV01000020">
    <property type="protein sequence ID" value="MYN17678.1"/>
    <property type="molecule type" value="Genomic_DNA"/>
</dbReference>
<feature type="domain" description="Methanolan biosynthesis EpsI" evidence="2">
    <location>
        <begin position="11"/>
        <end position="216"/>
    </location>
</feature>
<name>A0A845HG78_9BURK</name>
<dbReference type="InterPro" id="IPR014263">
    <property type="entry name" value="Methanolan_biosynth_EpsI"/>
</dbReference>
<keyword evidence="4" id="KW-1185">Reference proteome</keyword>
<proteinExistence type="predicted"/>